<evidence type="ECO:0000259" key="2">
    <source>
        <dbReference type="Pfam" id="PF01471"/>
    </source>
</evidence>
<dbReference type="Proteomes" id="UP000064189">
    <property type="component" value="Unassembled WGS sequence"/>
</dbReference>
<feature type="signal peptide" evidence="1">
    <location>
        <begin position="1"/>
        <end position="30"/>
    </location>
</feature>
<keyword evidence="4" id="KW-1185">Reference proteome</keyword>
<dbReference type="Gene3D" id="1.10.101.10">
    <property type="entry name" value="PGBD-like superfamily/PGBD"/>
    <property type="match status" value="1"/>
</dbReference>
<proteinExistence type="predicted"/>
<gene>
    <name evidence="3" type="ORF">AS888_17980</name>
</gene>
<organism evidence="3 4">
    <name type="scientific">Peribacillus simplex</name>
    <dbReference type="NCBI Taxonomy" id="1478"/>
    <lineage>
        <taxon>Bacteria</taxon>
        <taxon>Bacillati</taxon>
        <taxon>Bacillota</taxon>
        <taxon>Bacilli</taxon>
        <taxon>Bacillales</taxon>
        <taxon>Bacillaceae</taxon>
        <taxon>Peribacillus</taxon>
    </lineage>
</organism>
<dbReference type="InterPro" id="IPR036365">
    <property type="entry name" value="PGBD-like_sf"/>
</dbReference>
<dbReference type="EMBL" id="LNNH01000014">
    <property type="protein sequence ID" value="KWW20686.1"/>
    <property type="molecule type" value="Genomic_DNA"/>
</dbReference>
<accession>A0A120GQ24</accession>
<name>A0A120GQ24_9BACI</name>
<evidence type="ECO:0000313" key="4">
    <source>
        <dbReference type="Proteomes" id="UP000064189"/>
    </source>
</evidence>
<evidence type="ECO:0000256" key="1">
    <source>
        <dbReference type="SAM" id="SignalP"/>
    </source>
</evidence>
<protein>
    <submittedName>
        <fullName evidence="3">Peptidoglycan-binding protein</fullName>
    </submittedName>
</protein>
<dbReference type="InterPro" id="IPR002477">
    <property type="entry name" value="Peptidoglycan-bd-like"/>
</dbReference>
<keyword evidence="1" id="KW-0732">Signal</keyword>
<dbReference type="Pfam" id="PF01471">
    <property type="entry name" value="PG_binding_1"/>
    <property type="match status" value="1"/>
</dbReference>
<feature type="domain" description="Peptidoglycan binding-like" evidence="2">
    <location>
        <begin position="63"/>
        <end position="116"/>
    </location>
</feature>
<comment type="caution">
    <text evidence="3">The sequence shown here is derived from an EMBL/GenBank/DDBJ whole genome shotgun (WGS) entry which is preliminary data.</text>
</comment>
<reference evidence="3 4" key="1">
    <citation type="submission" date="2015-11" db="EMBL/GenBank/DDBJ databases">
        <title>Genome Sequence of Bacillus simplex strain VanAntwerpen2.</title>
        <authorList>
            <person name="Couger M.B."/>
        </authorList>
    </citation>
    <scope>NUCLEOTIDE SEQUENCE [LARGE SCALE GENOMIC DNA]</scope>
    <source>
        <strain evidence="3 4">VanAntwerpen02</strain>
    </source>
</reference>
<evidence type="ECO:0000313" key="3">
    <source>
        <dbReference type="EMBL" id="KWW20686.1"/>
    </source>
</evidence>
<dbReference type="AlphaFoldDB" id="A0A120GQ24"/>
<feature type="chain" id="PRO_5038685172" evidence="1">
    <location>
        <begin position="31"/>
        <end position="193"/>
    </location>
</feature>
<sequence>MNGGNRTVKKKLLVMIPAVALMAAPLGTGAASITHAASKDSQVQKIETKAETRPTLRKGSRSSYVTDLQQSLKDVKYTVGVDGIFGTQTQNVVREFQVEHDLSSDGIVGPKTWAALDENKVERKQFTDKDAIALGKKKLGSKIVFSGDGRLLKDGKGKAYYLFKAANQDWIDQGGTGTIGWFNIYKDGRVVEQ</sequence>
<dbReference type="SUPFAM" id="SSF47090">
    <property type="entry name" value="PGBD-like"/>
    <property type="match status" value="1"/>
</dbReference>
<dbReference type="InterPro" id="IPR036366">
    <property type="entry name" value="PGBDSf"/>
</dbReference>